<proteinExistence type="predicted"/>
<name>A0A392SNQ5_9FABA</name>
<evidence type="ECO:0000313" key="1">
    <source>
        <dbReference type="EMBL" id="MCI50299.1"/>
    </source>
</evidence>
<keyword evidence="2" id="KW-1185">Reference proteome</keyword>
<comment type="caution">
    <text evidence="1">The sequence shown here is derived from an EMBL/GenBank/DDBJ whole genome shotgun (WGS) entry which is preliminary data.</text>
</comment>
<dbReference type="AlphaFoldDB" id="A0A392SNQ5"/>
<dbReference type="EMBL" id="LXQA010414288">
    <property type="protein sequence ID" value="MCI50299.1"/>
    <property type="molecule type" value="Genomic_DNA"/>
</dbReference>
<accession>A0A392SNQ5</accession>
<sequence>MLIVNPPVPTLSILALMPFHGPARNNPLLLAHQRRLSIAPLDPPLLNYCGYNNSCSNLAYNSLNLQQSSQTILAPII</sequence>
<feature type="non-terminal residue" evidence="1">
    <location>
        <position position="77"/>
    </location>
</feature>
<organism evidence="1 2">
    <name type="scientific">Trifolium medium</name>
    <dbReference type="NCBI Taxonomy" id="97028"/>
    <lineage>
        <taxon>Eukaryota</taxon>
        <taxon>Viridiplantae</taxon>
        <taxon>Streptophyta</taxon>
        <taxon>Embryophyta</taxon>
        <taxon>Tracheophyta</taxon>
        <taxon>Spermatophyta</taxon>
        <taxon>Magnoliopsida</taxon>
        <taxon>eudicotyledons</taxon>
        <taxon>Gunneridae</taxon>
        <taxon>Pentapetalae</taxon>
        <taxon>rosids</taxon>
        <taxon>fabids</taxon>
        <taxon>Fabales</taxon>
        <taxon>Fabaceae</taxon>
        <taxon>Papilionoideae</taxon>
        <taxon>50 kb inversion clade</taxon>
        <taxon>NPAAA clade</taxon>
        <taxon>Hologalegina</taxon>
        <taxon>IRL clade</taxon>
        <taxon>Trifolieae</taxon>
        <taxon>Trifolium</taxon>
    </lineage>
</organism>
<reference evidence="1 2" key="1">
    <citation type="journal article" date="2018" name="Front. Plant Sci.">
        <title>Red Clover (Trifolium pratense) and Zigzag Clover (T. medium) - A Picture of Genomic Similarities and Differences.</title>
        <authorList>
            <person name="Dluhosova J."/>
            <person name="Istvanek J."/>
            <person name="Nedelnik J."/>
            <person name="Repkova J."/>
        </authorList>
    </citation>
    <scope>NUCLEOTIDE SEQUENCE [LARGE SCALE GENOMIC DNA]</scope>
    <source>
        <strain evidence="2">cv. 10/8</strain>
        <tissue evidence="1">Leaf</tissue>
    </source>
</reference>
<protein>
    <submittedName>
        <fullName evidence="1">Uncharacterized protein</fullName>
    </submittedName>
</protein>
<dbReference type="Proteomes" id="UP000265520">
    <property type="component" value="Unassembled WGS sequence"/>
</dbReference>
<evidence type="ECO:0000313" key="2">
    <source>
        <dbReference type="Proteomes" id="UP000265520"/>
    </source>
</evidence>